<dbReference type="PANTHER" id="PTHR13707">
    <property type="entry name" value="KETOACID-COENZYME A TRANSFERASE"/>
    <property type="match status" value="1"/>
</dbReference>
<dbReference type="NCBIfam" id="TIGR02428">
    <property type="entry name" value="pcaJ_scoB_fam"/>
    <property type="match status" value="1"/>
</dbReference>
<evidence type="ECO:0000313" key="5">
    <source>
        <dbReference type="Proteomes" id="UP000298390"/>
    </source>
</evidence>
<dbReference type="InterPro" id="IPR004165">
    <property type="entry name" value="CoA_trans_fam_I"/>
</dbReference>
<organism evidence="4 5">
    <name type="scientific">Rhodofomes roseus</name>
    <dbReference type="NCBI Taxonomy" id="34475"/>
    <lineage>
        <taxon>Eukaryota</taxon>
        <taxon>Fungi</taxon>
        <taxon>Dikarya</taxon>
        <taxon>Basidiomycota</taxon>
        <taxon>Agaricomycotina</taxon>
        <taxon>Agaricomycetes</taxon>
        <taxon>Polyporales</taxon>
        <taxon>Rhodofomes</taxon>
    </lineage>
</organism>
<dbReference type="InterPro" id="IPR012792">
    <property type="entry name" value="3-oxoacid_CoA-transf_A"/>
</dbReference>
<feature type="compositionally biased region" description="Polar residues" evidence="2">
    <location>
        <begin position="971"/>
        <end position="989"/>
    </location>
</feature>
<keyword evidence="1" id="KW-0808">Transferase</keyword>
<feature type="compositionally biased region" description="Polar residues" evidence="2">
    <location>
        <begin position="1062"/>
        <end position="1078"/>
    </location>
</feature>
<feature type="compositionally biased region" description="Low complexity" evidence="2">
    <location>
        <begin position="1031"/>
        <end position="1054"/>
    </location>
</feature>
<dbReference type="AlphaFoldDB" id="A0A4Y9Z0L6"/>
<feature type="region of interest" description="Disordered" evidence="2">
    <location>
        <begin position="599"/>
        <end position="621"/>
    </location>
</feature>
<evidence type="ECO:0000259" key="3">
    <source>
        <dbReference type="SMART" id="SM00860"/>
    </source>
</evidence>
<dbReference type="InterPro" id="IPR037883">
    <property type="entry name" value="Knr4/Smi1-like_sf"/>
</dbReference>
<dbReference type="NCBIfam" id="TIGR02429">
    <property type="entry name" value="pcaI_scoA_fam"/>
    <property type="match status" value="1"/>
</dbReference>
<dbReference type="SUPFAM" id="SSF160631">
    <property type="entry name" value="SMI1/KNR4-like"/>
    <property type="match status" value="1"/>
</dbReference>
<dbReference type="InterPro" id="IPR012791">
    <property type="entry name" value="3-oxoacid_CoA-transf_B"/>
</dbReference>
<name>A0A4Y9Z0L6_9APHY</name>
<feature type="compositionally biased region" description="Low complexity" evidence="2">
    <location>
        <begin position="602"/>
        <end position="621"/>
    </location>
</feature>
<dbReference type="Proteomes" id="UP000298390">
    <property type="component" value="Unassembled WGS sequence"/>
</dbReference>
<dbReference type="GO" id="GO:0008410">
    <property type="term" value="F:CoA-transferase activity"/>
    <property type="evidence" value="ECO:0007669"/>
    <property type="project" value="InterPro"/>
</dbReference>
<feature type="region of interest" description="Disordered" evidence="2">
    <location>
        <begin position="1030"/>
        <end position="1131"/>
    </location>
</feature>
<protein>
    <recommendedName>
        <fullName evidence="3">Knr4/Smi1-like domain-containing protein</fullName>
    </recommendedName>
</protein>
<dbReference type="InterPro" id="IPR018958">
    <property type="entry name" value="Knr4/Smi1-like_dom"/>
</dbReference>
<dbReference type="SUPFAM" id="SSF100950">
    <property type="entry name" value="NagB/RpiA/CoA transferase-like"/>
    <property type="match status" value="2"/>
</dbReference>
<reference evidence="4 5" key="1">
    <citation type="submission" date="2019-01" db="EMBL/GenBank/DDBJ databases">
        <title>Genome sequencing of the rare red list fungi Fomitopsis rosea.</title>
        <authorList>
            <person name="Buettner E."/>
            <person name="Kellner H."/>
        </authorList>
    </citation>
    <scope>NUCLEOTIDE SEQUENCE [LARGE SCALE GENOMIC DNA]</scope>
    <source>
        <strain evidence="4 5">DSM 105464</strain>
    </source>
</reference>
<feature type="domain" description="Knr4/Smi1-like" evidence="3">
    <location>
        <begin position="678"/>
        <end position="902"/>
    </location>
</feature>
<dbReference type="PANTHER" id="PTHR13707:SF60">
    <property type="entry name" value="ACETATE COA-TRANSFERASE SUBUNIT ALPHA"/>
    <property type="match status" value="1"/>
</dbReference>
<dbReference type="SMART" id="SM00860">
    <property type="entry name" value="SMI1_KNR4"/>
    <property type="match status" value="1"/>
</dbReference>
<feature type="compositionally biased region" description="Low complexity" evidence="2">
    <location>
        <begin position="1099"/>
        <end position="1108"/>
    </location>
</feature>
<accession>A0A4Y9Z0L6</accession>
<proteinExistence type="predicted"/>
<feature type="region of interest" description="Disordered" evidence="2">
    <location>
        <begin position="970"/>
        <end position="996"/>
    </location>
</feature>
<evidence type="ECO:0000256" key="2">
    <source>
        <dbReference type="SAM" id="MobiDB-lite"/>
    </source>
</evidence>
<evidence type="ECO:0000256" key="1">
    <source>
        <dbReference type="ARBA" id="ARBA00022679"/>
    </source>
</evidence>
<gene>
    <name evidence="4" type="ORF">EVJ58_g1620</name>
</gene>
<dbReference type="Pfam" id="PF01144">
    <property type="entry name" value="CoA_trans"/>
    <property type="match status" value="2"/>
</dbReference>
<dbReference type="Gene3D" id="3.40.1080.10">
    <property type="entry name" value="Glutaconate Coenzyme A-transferase"/>
    <property type="match status" value="2"/>
</dbReference>
<evidence type="ECO:0000313" key="4">
    <source>
        <dbReference type="EMBL" id="TFY67458.1"/>
    </source>
</evidence>
<dbReference type="InterPro" id="IPR037171">
    <property type="entry name" value="NagB/RpiA_transferase-like"/>
</dbReference>
<dbReference type="EMBL" id="SEKV01000053">
    <property type="protein sequence ID" value="TFY67458.1"/>
    <property type="molecule type" value="Genomic_DNA"/>
</dbReference>
<dbReference type="SMART" id="SM00882">
    <property type="entry name" value="CoA_trans"/>
    <property type="match status" value="2"/>
</dbReference>
<sequence length="1211" mass="129263">MWALKSSRPAVRNLRRPLLVAARVRFYTVVQDAPIPKKTKVWGSVEEAIKDVKSGDTVLCGGFGLCGIPETLIEALTRRKDVKNIIAVSNNAGAKDLGLVRLVQSGQLEKLMISYLGGNKFLEQKYLQGEVGIELVPQGTLVARLKAHASGYPAVLTPTGAYTAVERGDIPIRYNPGGMEHGVAVPGNKKEAMEFNGRRYVVEPALAGDIAFVHAWKADEVGNLVFRYTANNYNAVMARNAKLTIVEAEEIVPVGSLSPNAIHVPGVYVDRIVKATEPKAIEVLALRQESESLSQQDGGASKDKAAHDWRHKIAKRAAKEIGDGFYVNLGVGVPTLVPEHLEPGVTVWVESENGILGMGPYPTKDEVDADIINAGKETTTLLPGASCFDSIESFDMIRGGHMDVTCLGAMEVSQAGDIANFMIPGKLVKGIGGAMDLVSNPDKTKVIALTQHCAKDGSPKIVKECSLPITGARAVSMIVTDLAVFDVDRKAGELTLLDIAEGLTLEELKSKTGCDFKVSPNLVQLTTTASHAPSTVTRRLSELAAQSSAEMSWLANLFSSSKTTVNSRRASAMSSTHDAFSLPTSSPGIHPHPDAFNAEMLTSPTSSGSYSYPPASSRGSYDYVPTGTRSRQSSILPLHSNASLPPLPSYPPLSHTWDRLRRWLSREYPELGDTLNYGILPQDLQQIEMTLGMRLPTAVRDSYLCVDGQEAESAAGCSEGLFFGLTLLPLEDVLEEWSFWREVDDDPSTGANQRLKEVMQSIPPKWVKREYTCRGWIPLATDKTGNYIGIDMTPDEEGKSGQVIVFGRDFDTKVVMFRGEGEGGWGKWLAGFVDDLESGEGYELGSTNDGSEGSEDSVGYESYFFDGVGGGQGDTGGDAGTGGLRMTGEYKGWRVLEAWADRSVRKWQEAGLYSNDAYPPWEKGKGMERFSLDHVPLVGAGGSGAEVPIPVFSDASGETTALTAAPEPLRNATNKSKPATRQSVPTISVTKPPAPLPLELPTPEAIDSPIFASRQLPDDIEAGTAIREFDASSVSSPPAKASPLSSATSPPLKSIRVPSPPSRSLTDSPDTIHATSPTAPIPDLLTPTSPTTPTPAAPAPLVAATVDLESSANSGEDSPVLIHADDVEPEDPIRLVGGGGISGTVDDSMQNDIVIVDDPQSVELKDVDLNGPASPTAADTTPTSEKRKSITASLKSFGRRKDSVSSMKGSG</sequence>
<feature type="compositionally biased region" description="Low complexity" evidence="2">
    <location>
        <begin position="1172"/>
        <end position="1183"/>
    </location>
</feature>
<feature type="region of interest" description="Disordered" evidence="2">
    <location>
        <begin position="1165"/>
        <end position="1211"/>
    </location>
</feature>
<comment type="caution">
    <text evidence="4">The sequence shown here is derived from an EMBL/GenBank/DDBJ whole genome shotgun (WGS) entry which is preliminary data.</text>
</comment>
<dbReference type="STRING" id="34475.A0A4Y9Z0L6"/>
<dbReference type="Pfam" id="PF09346">
    <property type="entry name" value="SMI1_KNR4"/>
    <property type="match status" value="1"/>
</dbReference>